<dbReference type="Pfam" id="PF13715">
    <property type="entry name" value="CarbopepD_reg_2"/>
    <property type="match status" value="1"/>
</dbReference>
<dbReference type="NCBIfam" id="TIGR04056">
    <property type="entry name" value="OMP_RagA_SusC"/>
    <property type="match status" value="1"/>
</dbReference>
<dbReference type="InterPro" id="IPR000531">
    <property type="entry name" value="Beta-barrel_TonB"/>
</dbReference>
<dbReference type="EMBL" id="FNXY01000010">
    <property type="protein sequence ID" value="SEJ61034.1"/>
    <property type="molecule type" value="Genomic_DNA"/>
</dbReference>
<dbReference type="Proteomes" id="UP000199532">
    <property type="component" value="Unassembled WGS sequence"/>
</dbReference>
<dbReference type="PROSITE" id="PS52016">
    <property type="entry name" value="TONB_DEPENDENT_REC_3"/>
    <property type="match status" value="1"/>
</dbReference>
<dbReference type="Pfam" id="PF00593">
    <property type="entry name" value="TonB_dep_Rec_b-barrel"/>
    <property type="match status" value="1"/>
</dbReference>
<keyword evidence="5 9" id="KW-0798">TonB box</keyword>
<accession>A0A1H7A976</accession>
<keyword evidence="7 8" id="KW-0998">Cell outer membrane</keyword>
<reference evidence="12 13" key="1">
    <citation type="submission" date="2016-10" db="EMBL/GenBank/DDBJ databases">
        <authorList>
            <person name="de Groot N.N."/>
        </authorList>
    </citation>
    <scope>NUCLEOTIDE SEQUENCE [LARGE SCALE GENOMIC DNA]</scope>
    <source>
        <strain evidence="12 13">DSM 19938</strain>
    </source>
</reference>
<dbReference type="FunFam" id="2.170.130.10:FF:000003">
    <property type="entry name" value="SusC/RagA family TonB-linked outer membrane protein"/>
    <property type="match status" value="1"/>
</dbReference>
<proteinExistence type="inferred from homology"/>
<evidence type="ECO:0000256" key="8">
    <source>
        <dbReference type="PROSITE-ProRule" id="PRU01360"/>
    </source>
</evidence>
<name>A0A1H7A976_9BACT</name>
<feature type="domain" description="TonB-dependent receptor-like beta-barrel" evidence="10">
    <location>
        <begin position="430"/>
        <end position="854"/>
    </location>
</feature>
<evidence type="ECO:0000256" key="2">
    <source>
        <dbReference type="ARBA" id="ARBA00022448"/>
    </source>
</evidence>
<dbReference type="GO" id="GO:0009279">
    <property type="term" value="C:cell outer membrane"/>
    <property type="evidence" value="ECO:0007669"/>
    <property type="project" value="UniProtKB-SubCell"/>
</dbReference>
<keyword evidence="13" id="KW-1185">Reference proteome</keyword>
<sequence>MKYSTNPKKITLRHLPPLLSRLNGHLAAHLTAGTRLIVAIVVLLFICGSVQAAHPSNVSFAIGNAAEISGKVTDEKGEALPGVSVVVKGSQQGTVTDADGKFRLSLTDGNDKFLVFSFVGYDSKELPVGSQTNLDVSLTPSTSTLNEVMVVGYGTQKKVNMTGSVAAVAAKDIENRPVTNLSSSLAGLAPGVSVQQGSGKPGSDGATIRIRGTGTLNNNDPLIIVDGIISSMDAVNPNDVESMSILKDAASASIYGSLAGNGVVLITTKKGSKNKLTVNYTGMVSVAKPINLIKQVTDYSRHMNLINEGYRNLGQNNLFSQGTIDAWQAAAADPNGVTANGVPNAIAYPNTDWINTVFENNIVQNHNISVNGGTEKASYLLSAGYLNNPGTMPNTGTKRYQLRANLETRINKFITIGTQTYASIQSYDMGNTSTAFNFLRQTTPGVVPFYDGRYGFAQAPEESATANNILSYFNDTGGSNQQSRFNTTLYTTLNLVKGLAFEARYNYQTRFQESNSHTNPIDRWNFATNTVKSFAATPDKLSTNYSFNKDYATTTDLVLRYNAEAGAHAFGGLAGYNEYYFNYYNTGASMLGLVDYDITTLGSGTAMSAISGTEYDRSMRSFFGRVNYAYKDRYLLEANLRYDGSSKFAPSNRWGIFPSFSAGWRLSEEPFMKNLNNHIQNLKLRASWGKLGNNNMNADLSRGNYDYQAVYNTVGYSFNAIAATGLWQGKFANQNLKWESTTVTGLGLEGAVLKGALNFEIDLYRKYTDGILTTPPIQLVLGTATAPTQNTAAVLNKGIELTLGYRGKAGQISYGLTGNFAYNYNRIDKFKGRLAEGWTDVNGTRTYSSNLGDVSTGGDNRILEGHTIDAFHIQTLYSGNGSGTNTDGTVNINGGPKDGMIRTAQDMAWLEAMTAAGYSFQPGGGIGKARIYYGDLIYADNNGDGIYGNSYDKKFTGTNRTPKYNFGLRGDISWKGIDVSMLWSASTGFQYVWNVTGYNNSIVQNGFSIPLDVADNHYYYNDANPSDPANNIYGKSPRLKNTTDAQNNVSSTYWLYDASYIKLKNLQIGYTLPQSIAAKAAISRVRVYLSGENLLLLTKYPGMDPEIGASVDYPTLKQFALGINLTF</sequence>
<evidence type="ECO:0000256" key="5">
    <source>
        <dbReference type="ARBA" id="ARBA00023077"/>
    </source>
</evidence>
<dbReference type="Pfam" id="PF07715">
    <property type="entry name" value="Plug"/>
    <property type="match status" value="1"/>
</dbReference>
<evidence type="ECO:0000313" key="13">
    <source>
        <dbReference type="Proteomes" id="UP000199532"/>
    </source>
</evidence>
<gene>
    <name evidence="12" type="ORF">SAMN04487995_5456</name>
</gene>
<keyword evidence="3 8" id="KW-1134">Transmembrane beta strand</keyword>
<feature type="domain" description="TonB-dependent receptor plug" evidence="11">
    <location>
        <begin position="158"/>
        <end position="263"/>
    </location>
</feature>
<evidence type="ECO:0000256" key="4">
    <source>
        <dbReference type="ARBA" id="ARBA00022692"/>
    </source>
</evidence>
<evidence type="ECO:0000256" key="9">
    <source>
        <dbReference type="RuleBase" id="RU003357"/>
    </source>
</evidence>
<dbReference type="InterPro" id="IPR008969">
    <property type="entry name" value="CarboxyPept-like_regulatory"/>
</dbReference>
<dbReference type="OrthoDB" id="899266at2"/>
<evidence type="ECO:0000256" key="3">
    <source>
        <dbReference type="ARBA" id="ARBA00022452"/>
    </source>
</evidence>
<dbReference type="SUPFAM" id="SSF49464">
    <property type="entry name" value="Carboxypeptidase regulatory domain-like"/>
    <property type="match status" value="1"/>
</dbReference>
<comment type="similarity">
    <text evidence="8 9">Belongs to the TonB-dependent receptor family.</text>
</comment>
<dbReference type="Gene3D" id="2.170.130.10">
    <property type="entry name" value="TonB-dependent receptor, plug domain"/>
    <property type="match status" value="1"/>
</dbReference>
<protein>
    <submittedName>
        <fullName evidence="12">TonB-linked outer membrane protein, SusC/RagA family</fullName>
    </submittedName>
</protein>
<evidence type="ECO:0000313" key="12">
    <source>
        <dbReference type="EMBL" id="SEJ61034.1"/>
    </source>
</evidence>
<evidence type="ECO:0000259" key="11">
    <source>
        <dbReference type="Pfam" id="PF07715"/>
    </source>
</evidence>
<keyword evidence="2 8" id="KW-0813">Transport</keyword>
<keyword evidence="4 8" id="KW-0812">Transmembrane</keyword>
<evidence type="ECO:0000256" key="7">
    <source>
        <dbReference type="ARBA" id="ARBA00023237"/>
    </source>
</evidence>
<comment type="subcellular location">
    <subcellularLocation>
        <location evidence="1 8">Cell outer membrane</location>
        <topology evidence="1 8">Multi-pass membrane protein</topology>
    </subcellularLocation>
</comment>
<dbReference type="InterPro" id="IPR037066">
    <property type="entry name" value="Plug_dom_sf"/>
</dbReference>
<dbReference type="InterPro" id="IPR023997">
    <property type="entry name" value="TonB-dep_OMP_SusC/RagA_CS"/>
</dbReference>
<dbReference type="InterPro" id="IPR039426">
    <property type="entry name" value="TonB-dep_rcpt-like"/>
</dbReference>
<dbReference type="InterPro" id="IPR023996">
    <property type="entry name" value="TonB-dep_OMP_SusC/RagA"/>
</dbReference>
<evidence type="ECO:0000256" key="1">
    <source>
        <dbReference type="ARBA" id="ARBA00004571"/>
    </source>
</evidence>
<dbReference type="Gene3D" id="2.40.170.20">
    <property type="entry name" value="TonB-dependent receptor, beta-barrel domain"/>
    <property type="match status" value="1"/>
</dbReference>
<dbReference type="SUPFAM" id="SSF56935">
    <property type="entry name" value="Porins"/>
    <property type="match status" value="1"/>
</dbReference>
<dbReference type="NCBIfam" id="TIGR04057">
    <property type="entry name" value="SusC_RagA_signa"/>
    <property type="match status" value="1"/>
</dbReference>
<dbReference type="AlphaFoldDB" id="A0A1H7A976"/>
<dbReference type="InterPro" id="IPR012910">
    <property type="entry name" value="Plug_dom"/>
</dbReference>
<evidence type="ECO:0000256" key="6">
    <source>
        <dbReference type="ARBA" id="ARBA00023136"/>
    </source>
</evidence>
<dbReference type="Gene3D" id="2.60.40.1120">
    <property type="entry name" value="Carboxypeptidase-like, regulatory domain"/>
    <property type="match status" value="1"/>
</dbReference>
<dbReference type="FunFam" id="2.60.40.1120:FF:000003">
    <property type="entry name" value="Outer membrane protein Omp121"/>
    <property type="match status" value="1"/>
</dbReference>
<dbReference type="RefSeq" id="WP_090340876.1">
    <property type="nucleotide sequence ID" value="NZ_FNXY01000010.1"/>
</dbReference>
<dbReference type="STRING" id="408657.SAMN04487995_5456"/>
<keyword evidence="6 8" id="KW-0472">Membrane</keyword>
<dbReference type="InterPro" id="IPR036942">
    <property type="entry name" value="Beta-barrel_TonB_sf"/>
</dbReference>
<organism evidence="12 13">
    <name type="scientific">Dyadobacter koreensis</name>
    <dbReference type="NCBI Taxonomy" id="408657"/>
    <lineage>
        <taxon>Bacteria</taxon>
        <taxon>Pseudomonadati</taxon>
        <taxon>Bacteroidota</taxon>
        <taxon>Cytophagia</taxon>
        <taxon>Cytophagales</taxon>
        <taxon>Spirosomataceae</taxon>
        <taxon>Dyadobacter</taxon>
    </lineage>
</organism>
<evidence type="ECO:0000259" key="10">
    <source>
        <dbReference type="Pfam" id="PF00593"/>
    </source>
</evidence>